<protein>
    <recommendedName>
        <fullName evidence="1">DNA 3'-5' helicase II</fullName>
    </recommendedName>
</protein>
<organism evidence="2 3">
    <name type="scientific">Candidatus Desulfovibrio kirbyi</name>
    <dbReference type="NCBI Taxonomy" id="2696086"/>
    <lineage>
        <taxon>Bacteria</taxon>
        <taxon>Pseudomonadati</taxon>
        <taxon>Thermodesulfobacteriota</taxon>
        <taxon>Desulfovibrionia</taxon>
        <taxon>Desulfovibrionales</taxon>
        <taxon>Desulfovibrionaceae</taxon>
        <taxon>Desulfovibrio</taxon>
    </lineage>
</organism>
<accession>A0A6L2R4L7</accession>
<evidence type="ECO:0000313" key="3">
    <source>
        <dbReference type="Proteomes" id="UP000505077"/>
    </source>
</evidence>
<evidence type="ECO:0000256" key="1">
    <source>
        <dbReference type="ARBA" id="ARBA00034923"/>
    </source>
</evidence>
<dbReference type="PANTHER" id="PTHR11070">
    <property type="entry name" value="UVRD / RECB / PCRA DNA HELICASE FAMILY MEMBER"/>
    <property type="match status" value="1"/>
</dbReference>
<keyword evidence="2" id="KW-0347">Helicase</keyword>
<dbReference type="AlphaFoldDB" id="A0A6L2R4L7"/>
<keyword evidence="2" id="KW-0378">Hydrolase</keyword>
<dbReference type="PANTHER" id="PTHR11070:SF2">
    <property type="entry name" value="ATP-DEPENDENT DNA HELICASE SRS2"/>
    <property type="match status" value="1"/>
</dbReference>
<dbReference type="Proteomes" id="UP000505077">
    <property type="component" value="Unassembled WGS sequence"/>
</dbReference>
<comment type="caution">
    <text evidence="2">The sequence shown here is derived from an EMBL/GenBank/DDBJ whole genome shotgun (WGS) entry which is preliminary data.</text>
</comment>
<dbReference type="GO" id="GO:0000725">
    <property type="term" value="P:recombinational repair"/>
    <property type="evidence" value="ECO:0007669"/>
    <property type="project" value="TreeGrafter"/>
</dbReference>
<sequence>MSLPESSQLTQKVRWQEEADTTIQHCLSLDHPQSFFLFAGAGSGKTGSLVAALDFARDSLGKKLFRDKRQIGVITYTNAAADEIIRRSKQFPCFSISTIHSFAWQLINPFQGDIKTWLTNKLQSDIKELEQGKSRSNAFEISQKCERLRKISISHRFTYSPTGANSGRDSLNHGEVISICADFLTRPLMQEIFISHYPILLIDESQDTRKELMEVFLGIQHRYPTQFMLGLFGDMMQRIYMDGKEHLADSIGDGWATPAKAINHRSPKRIIQLINAIRSESDDHRQSPREDAEEGAVRVFITNSTFADKEAFEQNVCRKMVDMTGDAAWSAPDANVKILTLEHKMASVRLGFADIYDAFDISKKLRSRAFEKLTSLNPKPQIRDLAFITEILLPLVHAHRMGDRFGVASILKTHSPLLQPVSENVHVDSELTRQVKGAKLASEALFRLWTDNADPTLKSIVSSLLDTNLLDVPDRLKHGAVTANEREMTGTSPEIHLVEEEGTDGIDSEERNKRQMAWAAFVNVPFSQLILFHQYIKGESLFDTHQGVKGLEFPRVMVILDDEAAGGHLFSYDKLFGAKSLTKIDKDNIRSNKDNSLTRTRRLFYVICSRAQESLAIVIYSVNPSQIRSTLLEKHIFAEDEIILSQ</sequence>
<name>A0A6L2R4L7_9BACT</name>
<dbReference type="InterPro" id="IPR000212">
    <property type="entry name" value="DNA_helicase_UvrD/REP"/>
</dbReference>
<dbReference type="GO" id="GO:0003677">
    <property type="term" value="F:DNA binding"/>
    <property type="evidence" value="ECO:0007669"/>
    <property type="project" value="InterPro"/>
</dbReference>
<gene>
    <name evidence="2" type="ORF">ZNDK_0281</name>
</gene>
<dbReference type="EMBL" id="BLLL01000002">
    <property type="protein sequence ID" value="GFH62510.1"/>
    <property type="molecule type" value="Genomic_DNA"/>
</dbReference>
<dbReference type="InterPro" id="IPR027417">
    <property type="entry name" value="P-loop_NTPase"/>
</dbReference>
<dbReference type="GO" id="GO:0005524">
    <property type="term" value="F:ATP binding"/>
    <property type="evidence" value="ECO:0007669"/>
    <property type="project" value="InterPro"/>
</dbReference>
<keyword evidence="2" id="KW-0547">Nucleotide-binding</keyword>
<dbReference type="GO" id="GO:0043138">
    <property type="term" value="F:3'-5' DNA helicase activity"/>
    <property type="evidence" value="ECO:0007669"/>
    <property type="project" value="TreeGrafter"/>
</dbReference>
<dbReference type="Pfam" id="PF13245">
    <property type="entry name" value="AAA_19"/>
    <property type="match status" value="1"/>
</dbReference>
<reference evidence="2 3" key="1">
    <citation type="journal article" date="2020" name="ISME J.">
        <title>Parallel Reductive Genome Evolution in Desulfovibrio Ectosymbionts Independently Acquired by Trichonympha Protists in the Termite Gut.</title>
        <authorList>
            <person name="Takeuchi M."/>
            <person name="Kuwahara H."/>
            <person name="Murakami T."/>
            <person name="Takahashi K."/>
            <person name="Kajitani R."/>
            <person name="Toyoda A."/>
            <person name="Itoh T."/>
            <person name="Ohkuma M."/>
            <person name="Hongoh Y."/>
        </authorList>
    </citation>
    <scope>NUCLEOTIDE SEQUENCE [LARGE SCALE GENOMIC DNA]</scope>
    <source>
        <strain evidence="2">ZnDsv-02</strain>
    </source>
</reference>
<proteinExistence type="predicted"/>
<dbReference type="SUPFAM" id="SSF52540">
    <property type="entry name" value="P-loop containing nucleoside triphosphate hydrolases"/>
    <property type="match status" value="1"/>
</dbReference>
<evidence type="ECO:0000313" key="2">
    <source>
        <dbReference type="EMBL" id="GFH62510.1"/>
    </source>
</evidence>
<keyword evidence="2" id="KW-0067">ATP-binding</keyword>
<dbReference type="Gene3D" id="3.40.50.300">
    <property type="entry name" value="P-loop containing nucleotide triphosphate hydrolases"/>
    <property type="match status" value="2"/>
</dbReference>